<dbReference type="PROSITE" id="PS51733">
    <property type="entry name" value="BPL_LPL_CATALYTIC"/>
    <property type="match status" value="1"/>
</dbReference>
<dbReference type="PANTHER" id="PTHR12835">
    <property type="entry name" value="BIOTIN PROTEIN LIGASE"/>
    <property type="match status" value="1"/>
</dbReference>
<dbReference type="RefSeq" id="WP_168056321.1">
    <property type="nucleotide sequence ID" value="NZ_JAAOZT010000009.1"/>
</dbReference>
<dbReference type="Gene3D" id="3.30.930.10">
    <property type="entry name" value="Bira Bifunctional Protein, Domain 2"/>
    <property type="match status" value="1"/>
</dbReference>
<evidence type="ECO:0000256" key="2">
    <source>
        <dbReference type="ARBA" id="ARBA00023267"/>
    </source>
</evidence>
<dbReference type="NCBIfam" id="TIGR00121">
    <property type="entry name" value="birA_ligase"/>
    <property type="match status" value="1"/>
</dbReference>
<dbReference type="GO" id="GO:0005737">
    <property type="term" value="C:cytoplasm"/>
    <property type="evidence" value="ECO:0007669"/>
    <property type="project" value="TreeGrafter"/>
</dbReference>
<name>A0A840RTV7_9BURK</name>
<feature type="domain" description="BPL/LPL catalytic" evidence="5">
    <location>
        <begin position="37"/>
        <end position="243"/>
    </location>
</feature>
<gene>
    <name evidence="6" type="ORF">HNR39_001812</name>
</gene>
<comment type="caution">
    <text evidence="6">The sequence shown here is derived from an EMBL/GenBank/DDBJ whole genome shotgun (WGS) entry which is preliminary data.</text>
</comment>
<dbReference type="EC" id="6.3.4.15" evidence="3"/>
<dbReference type="PANTHER" id="PTHR12835:SF5">
    <property type="entry name" value="BIOTIN--PROTEIN LIGASE"/>
    <property type="match status" value="1"/>
</dbReference>
<dbReference type="GO" id="GO:0004077">
    <property type="term" value="F:biotin--[biotin carboxyl-carrier protein] ligase activity"/>
    <property type="evidence" value="ECO:0007669"/>
    <property type="project" value="UniProtKB-EC"/>
</dbReference>
<dbReference type="Pfam" id="PF03099">
    <property type="entry name" value="BPL_LplA_LipB"/>
    <property type="match status" value="1"/>
</dbReference>
<dbReference type="InterPro" id="IPR004143">
    <property type="entry name" value="BPL_LPL_catalytic"/>
</dbReference>
<comment type="catalytic activity">
    <reaction evidence="4">
        <text>biotin + L-lysyl-[protein] + ATP = N(6)-biotinyl-L-lysyl-[protein] + AMP + diphosphate + H(+)</text>
        <dbReference type="Rhea" id="RHEA:11756"/>
        <dbReference type="Rhea" id="RHEA-COMP:9752"/>
        <dbReference type="Rhea" id="RHEA-COMP:10505"/>
        <dbReference type="ChEBI" id="CHEBI:15378"/>
        <dbReference type="ChEBI" id="CHEBI:29969"/>
        <dbReference type="ChEBI" id="CHEBI:30616"/>
        <dbReference type="ChEBI" id="CHEBI:33019"/>
        <dbReference type="ChEBI" id="CHEBI:57586"/>
        <dbReference type="ChEBI" id="CHEBI:83144"/>
        <dbReference type="ChEBI" id="CHEBI:456215"/>
        <dbReference type="EC" id="6.3.4.15"/>
    </reaction>
</comment>
<dbReference type="InterPro" id="IPR004408">
    <property type="entry name" value="Biotin_CoA_COase_ligase"/>
</dbReference>
<evidence type="ECO:0000256" key="3">
    <source>
        <dbReference type="ARBA" id="ARBA00024227"/>
    </source>
</evidence>
<keyword evidence="2" id="KW-0092">Biotin</keyword>
<organism evidence="6 7">
    <name type="scientific">Glaciimonas immobilis</name>
    <dbReference type="NCBI Taxonomy" id="728004"/>
    <lineage>
        <taxon>Bacteria</taxon>
        <taxon>Pseudomonadati</taxon>
        <taxon>Pseudomonadota</taxon>
        <taxon>Betaproteobacteria</taxon>
        <taxon>Burkholderiales</taxon>
        <taxon>Oxalobacteraceae</taxon>
        <taxon>Glaciimonas</taxon>
    </lineage>
</organism>
<dbReference type="Gene3D" id="2.30.30.100">
    <property type="match status" value="1"/>
</dbReference>
<dbReference type="CDD" id="cd16442">
    <property type="entry name" value="BPL"/>
    <property type="match status" value="1"/>
</dbReference>
<protein>
    <recommendedName>
        <fullName evidence="3">biotin--[biotin carboxyl-carrier protein] ligase</fullName>
        <ecNumber evidence="3">6.3.4.15</ecNumber>
    </recommendedName>
</protein>
<sequence length="309" mass="32867">MTSSPSSPSSLCAERISSHVRSRTASRSDQISIEVVAETGSTNADLLAYIQHSQGPQTSCLPKLLIAEQQTAGRGRAGRSWISAPSAALMFSLAWRFEQPLQKLVGLPLAVGVAIATGLNAFLQRAIDPDEHPNASGTDSGIRLKWPNDLLLGDSKLGGILIETVNADTTGMHADRATWAVIGVGINIAMPTDLQHQLGRSVANLPKVISQIGAPEECDRNLLMASLLVSLMQALEQFEQAGLGAFVTRWNLLHAHAGQQVVILDQGKILNEGTALGIDDIGRFLLQTTSAARPVAIMAGDVSLRVKEM</sequence>
<accession>A0A840RTV7</accession>
<keyword evidence="1 6" id="KW-0436">Ligase</keyword>
<dbReference type="InterPro" id="IPR003142">
    <property type="entry name" value="BPL_C"/>
</dbReference>
<evidence type="ECO:0000256" key="4">
    <source>
        <dbReference type="ARBA" id="ARBA00047846"/>
    </source>
</evidence>
<dbReference type="SUPFAM" id="SSF55681">
    <property type="entry name" value="Class II aaRS and biotin synthetases"/>
    <property type="match status" value="1"/>
</dbReference>
<dbReference type="Pfam" id="PF02237">
    <property type="entry name" value="BPL_C"/>
    <property type="match status" value="1"/>
</dbReference>
<reference evidence="6 7" key="1">
    <citation type="submission" date="2020-08" db="EMBL/GenBank/DDBJ databases">
        <title>Genomic Encyclopedia of Type Strains, Phase IV (KMG-IV): sequencing the most valuable type-strain genomes for metagenomic binning, comparative biology and taxonomic classification.</title>
        <authorList>
            <person name="Goeker M."/>
        </authorList>
    </citation>
    <scope>NUCLEOTIDE SEQUENCE [LARGE SCALE GENOMIC DNA]</scope>
    <source>
        <strain evidence="6 7">DSM 23240</strain>
    </source>
</reference>
<dbReference type="InterPro" id="IPR045864">
    <property type="entry name" value="aa-tRNA-synth_II/BPL/LPL"/>
</dbReference>
<evidence type="ECO:0000256" key="1">
    <source>
        <dbReference type="ARBA" id="ARBA00022598"/>
    </source>
</evidence>
<evidence type="ECO:0000259" key="5">
    <source>
        <dbReference type="PROSITE" id="PS51733"/>
    </source>
</evidence>
<keyword evidence="7" id="KW-1185">Reference proteome</keyword>
<dbReference type="Proteomes" id="UP000571084">
    <property type="component" value="Unassembled WGS sequence"/>
</dbReference>
<dbReference type="AlphaFoldDB" id="A0A840RTV7"/>
<proteinExistence type="predicted"/>
<dbReference type="EMBL" id="JACHHQ010000003">
    <property type="protein sequence ID" value="MBB5199980.1"/>
    <property type="molecule type" value="Genomic_DNA"/>
</dbReference>
<evidence type="ECO:0000313" key="7">
    <source>
        <dbReference type="Proteomes" id="UP000571084"/>
    </source>
</evidence>
<evidence type="ECO:0000313" key="6">
    <source>
        <dbReference type="EMBL" id="MBB5199980.1"/>
    </source>
</evidence>